<evidence type="ECO:0000313" key="2">
    <source>
        <dbReference type="Proteomes" id="UP000828390"/>
    </source>
</evidence>
<dbReference type="EMBL" id="JAIWYP010000014">
    <property type="protein sequence ID" value="KAH3706139.1"/>
    <property type="molecule type" value="Genomic_DNA"/>
</dbReference>
<comment type="caution">
    <text evidence="1">The sequence shown here is derived from an EMBL/GenBank/DDBJ whole genome shotgun (WGS) entry which is preliminary data.</text>
</comment>
<name>A0A9D3YXD3_DREPO</name>
<keyword evidence="2" id="KW-1185">Reference proteome</keyword>
<sequence>MDDRGEQTIDLRINRFAGHVISSVVAIINNIPIEYFNFPKDVYSIIDKCQKVNLVVDLPLVEYVGTLRNDQRKQCQFLLITLMKHNSIDDIYNVLIEDVGWIPLAFEIKRNDVHRDLNIPYACNPDEDMQRIERKLHEYVGSDNPAIRKIRLKELVSRCMNNRTTMSNRERQEEINLLAVATRHLVQMSDSHEETIETINEMWTAVQHKRYENVSKFYAELVYHGREIMMKAEGGDVTSVRQYGQELERLCLKCTHPSIMPLFHQRQAFVLRTTYKATERPDVLEDAIQQCKQGLHFAPVLSEGMSLKFILFFILDMAQLLLRVNPDFTCQQWFPTRETLRTIMSARDKMDELERNFMHIMSTNELLAYNVCRARLYEFEDIHRALDYLDNSLQICERDGIMPGIANHIRDYKVHLVGRFPFSSTLTRF</sequence>
<reference evidence="1" key="2">
    <citation type="submission" date="2020-11" db="EMBL/GenBank/DDBJ databases">
        <authorList>
            <person name="McCartney M.A."/>
            <person name="Auch B."/>
            <person name="Kono T."/>
            <person name="Mallez S."/>
            <person name="Becker A."/>
            <person name="Gohl D.M."/>
            <person name="Silverstein K.A.T."/>
            <person name="Koren S."/>
            <person name="Bechman K.B."/>
            <person name="Herman A."/>
            <person name="Abrahante J.E."/>
            <person name="Garbe J."/>
        </authorList>
    </citation>
    <scope>NUCLEOTIDE SEQUENCE</scope>
    <source>
        <strain evidence="1">Duluth1</strain>
        <tissue evidence="1">Whole animal</tissue>
    </source>
</reference>
<dbReference type="AlphaFoldDB" id="A0A9D3YXD3"/>
<dbReference type="Proteomes" id="UP000828390">
    <property type="component" value="Unassembled WGS sequence"/>
</dbReference>
<protein>
    <submittedName>
        <fullName evidence="1">Uncharacterized protein</fullName>
    </submittedName>
</protein>
<accession>A0A9D3YXD3</accession>
<evidence type="ECO:0000313" key="1">
    <source>
        <dbReference type="EMBL" id="KAH3706139.1"/>
    </source>
</evidence>
<dbReference type="OrthoDB" id="10639821at2759"/>
<proteinExistence type="predicted"/>
<gene>
    <name evidence="1" type="ORF">DPMN_065519</name>
</gene>
<organism evidence="1 2">
    <name type="scientific">Dreissena polymorpha</name>
    <name type="common">Zebra mussel</name>
    <name type="synonym">Mytilus polymorpha</name>
    <dbReference type="NCBI Taxonomy" id="45954"/>
    <lineage>
        <taxon>Eukaryota</taxon>
        <taxon>Metazoa</taxon>
        <taxon>Spiralia</taxon>
        <taxon>Lophotrochozoa</taxon>
        <taxon>Mollusca</taxon>
        <taxon>Bivalvia</taxon>
        <taxon>Autobranchia</taxon>
        <taxon>Heteroconchia</taxon>
        <taxon>Euheterodonta</taxon>
        <taxon>Imparidentia</taxon>
        <taxon>Neoheterodontei</taxon>
        <taxon>Myida</taxon>
        <taxon>Dreissenoidea</taxon>
        <taxon>Dreissenidae</taxon>
        <taxon>Dreissena</taxon>
    </lineage>
</organism>
<reference evidence="1" key="1">
    <citation type="journal article" date="2019" name="bioRxiv">
        <title>The Genome of the Zebra Mussel, Dreissena polymorpha: A Resource for Invasive Species Research.</title>
        <authorList>
            <person name="McCartney M.A."/>
            <person name="Auch B."/>
            <person name="Kono T."/>
            <person name="Mallez S."/>
            <person name="Zhang Y."/>
            <person name="Obille A."/>
            <person name="Becker A."/>
            <person name="Abrahante J.E."/>
            <person name="Garbe J."/>
            <person name="Badalamenti J.P."/>
            <person name="Herman A."/>
            <person name="Mangelson H."/>
            <person name="Liachko I."/>
            <person name="Sullivan S."/>
            <person name="Sone E.D."/>
            <person name="Koren S."/>
            <person name="Silverstein K.A.T."/>
            <person name="Beckman K.B."/>
            <person name="Gohl D.M."/>
        </authorList>
    </citation>
    <scope>NUCLEOTIDE SEQUENCE</scope>
    <source>
        <strain evidence="1">Duluth1</strain>
        <tissue evidence="1">Whole animal</tissue>
    </source>
</reference>